<feature type="region of interest" description="Disordered" evidence="1">
    <location>
        <begin position="75"/>
        <end position="94"/>
    </location>
</feature>
<gene>
    <name evidence="2" type="ORF">M430DRAFT_197809</name>
</gene>
<dbReference type="RefSeq" id="XP_024723647.1">
    <property type="nucleotide sequence ID" value="XM_024864150.1"/>
</dbReference>
<keyword evidence="3" id="KW-1185">Reference proteome</keyword>
<proteinExistence type="predicted"/>
<dbReference type="AlphaFoldDB" id="A0A2T3B9T4"/>
<dbReference type="InParanoid" id="A0A2T3B9T4"/>
<dbReference type="GeneID" id="36572231"/>
<protein>
    <submittedName>
        <fullName evidence="2">Uncharacterized protein</fullName>
    </submittedName>
</protein>
<dbReference type="Proteomes" id="UP000241818">
    <property type="component" value="Unassembled WGS sequence"/>
</dbReference>
<evidence type="ECO:0000313" key="2">
    <source>
        <dbReference type="EMBL" id="PSS25048.1"/>
    </source>
</evidence>
<accession>A0A2T3B9T4</accession>
<evidence type="ECO:0000256" key="1">
    <source>
        <dbReference type="SAM" id="MobiDB-lite"/>
    </source>
</evidence>
<dbReference type="EMBL" id="KZ679007">
    <property type="protein sequence ID" value="PSS25048.1"/>
    <property type="molecule type" value="Genomic_DNA"/>
</dbReference>
<evidence type="ECO:0000313" key="3">
    <source>
        <dbReference type="Proteomes" id="UP000241818"/>
    </source>
</evidence>
<sequence length="94" mass="10720">MIRCCCFYLVVPVASPRTDNQLPFPLPPCPPSEKKHRAHTCCLSLQLPPLLFSSLLLYPVVEQGRKTQNKLITREDECTTKIPDREPSSSLLRR</sequence>
<name>A0A2T3B9T4_AMORE</name>
<reference evidence="2 3" key="1">
    <citation type="journal article" date="2018" name="New Phytol.">
        <title>Comparative genomics and transcriptomics depict ericoid mycorrhizal fungi as versatile saprotrophs and plant mutualists.</title>
        <authorList>
            <person name="Martino E."/>
            <person name="Morin E."/>
            <person name="Grelet G.A."/>
            <person name="Kuo A."/>
            <person name="Kohler A."/>
            <person name="Daghino S."/>
            <person name="Barry K.W."/>
            <person name="Cichocki N."/>
            <person name="Clum A."/>
            <person name="Dockter R.B."/>
            <person name="Hainaut M."/>
            <person name="Kuo R.C."/>
            <person name="LaButti K."/>
            <person name="Lindahl B.D."/>
            <person name="Lindquist E.A."/>
            <person name="Lipzen A."/>
            <person name="Khouja H.R."/>
            <person name="Magnuson J."/>
            <person name="Murat C."/>
            <person name="Ohm R.A."/>
            <person name="Singer S.W."/>
            <person name="Spatafora J.W."/>
            <person name="Wang M."/>
            <person name="Veneault-Fourrey C."/>
            <person name="Henrissat B."/>
            <person name="Grigoriev I.V."/>
            <person name="Martin F.M."/>
            <person name="Perotto S."/>
        </authorList>
    </citation>
    <scope>NUCLEOTIDE SEQUENCE [LARGE SCALE GENOMIC DNA]</scope>
    <source>
        <strain evidence="2 3">ATCC 22711</strain>
    </source>
</reference>
<feature type="compositionally biased region" description="Basic and acidic residues" evidence="1">
    <location>
        <begin position="75"/>
        <end position="87"/>
    </location>
</feature>
<organism evidence="2 3">
    <name type="scientific">Amorphotheca resinae ATCC 22711</name>
    <dbReference type="NCBI Taxonomy" id="857342"/>
    <lineage>
        <taxon>Eukaryota</taxon>
        <taxon>Fungi</taxon>
        <taxon>Dikarya</taxon>
        <taxon>Ascomycota</taxon>
        <taxon>Pezizomycotina</taxon>
        <taxon>Leotiomycetes</taxon>
        <taxon>Helotiales</taxon>
        <taxon>Amorphothecaceae</taxon>
        <taxon>Amorphotheca</taxon>
    </lineage>
</organism>